<accession>A0A6N3DCR4</accession>
<feature type="compositionally biased region" description="Acidic residues" evidence="2">
    <location>
        <begin position="158"/>
        <end position="169"/>
    </location>
</feature>
<organism evidence="4">
    <name type="scientific">Intestinibacter bartlettii</name>
    <dbReference type="NCBI Taxonomy" id="261299"/>
    <lineage>
        <taxon>Bacteria</taxon>
        <taxon>Bacillati</taxon>
        <taxon>Bacillota</taxon>
        <taxon>Clostridia</taxon>
        <taxon>Peptostreptococcales</taxon>
        <taxon>Peptostreptococcaceae</taxon>
        <taxon>Intestinibacter</taxon>
    </lineage>
</organism>
<keyword evidence="1" id="KW-0175">Coiled coil</keyword>
<evidence type="ECO:0000256" key="1">
    <source>
        <dbReference type="SAM" id="Coils"/>
    </source>
</evidence>
<feature type="coiled-coil region" evidence="1">
    <location>
        <begin position="91"/>
        <end position="128"/>
    </location>
</feature>
<dbReference type="EMBL" id="CACRUE010000033">
    <property type="protein sequence ID" value="VYU26225.1"/>
    <property type="molecule type" value="Genomic_DNA"/>
</dbReference>
<evidence type="ECO:0000256" key="2">
    <source>
        <dbReference type="SAM" id="MobiDB-lite"/>
    </source>
</evidence>
<sequence>MKKKYLIIVIVLMIFAVGCNNKESTAFKEGQTALENHEYDKAKKYLSDVLEQDSKNESARCMYIQATKMSKAEYYKNKGLYDKSLDNLDGLVNLENGSQKIKVESQELKKEVEKLKSEEEEASNIRKANAKEVAKKAVEKSEEELYIWQKNQENNSNTEDDDNNQDGDSSDTNIIDNIKNALGGLFNF</sequence>
<dbReference type="RefSeq" id="WP_024037290.1">
    <property type="nucleotide sequence ID" value="NZ_CACRUE010000033.1"/>
</dbReference>
<feature type="chain" id="PRO_5039069840" description="Tetratricopeptide repeat protein" evidence="3">
    <location>
        <begin position="22"/>
        <end position="188"/>
    </location>
</feature>
<evidence type="ECO:0008006" key="5">
    <source>
        <dbReference type="Google" id="ProtNLM"/>
    </source>
</evidence>
<name>A0A6N3DCR4_9FIRM</name>
<evidence type="ECO:0000256" key="3">
    <source>
        <dbReference type="SAM" id="SignalP"/>
    </source>
</evidence>
<protein>
    <recommendedName>
        <fullName evidence="5">Tetratricopeptide repeat protein</fullName>
    </recommendedName>
</protein>
<proteinExistence type="predicted"/>
<reference evidence="4" key="1">
    <citation type="submission" date="2019-11" db="EMBL/GenBank/DDBJ databases">
        <authorList>
            <person name="Feng L."/>
        </authorList>
    </citation>
    <scope>NUCLEOTIDE SEQUENCE</scope>
    <source>
        <strain evidence="4">IbartlettiiLFYP30</strain>
    </source>
</reference>
<keyword evidence="3" id="KW-0732">Signal</keyword>
<feature type="region of interest" description="Disordered" evidence="2">
    <location>
        <begin position="146"/>
        <end position="174"/>
    </location>
</feature>
<gene>
    <name evidence="4" type="ORF">IBLFYP30_02178</name>
</gene>
<feature type="signal peptide" evidence="3">
    <location>
        <begin position="1"/>
        <end position="21"/>
    </location>
</feature>
<evidence type="ECO:0000313" key="4">
    <source>
        <dbReference type="EMBL" id="VYU26225.1"/>
    </source>
</evidence>
<dbReference type="PROSITE" id="PS51257">
    <property type="entry name" value="PROKAR_LIPOPROTEIN"/>
    <property type="match status" value="1"/>
</dbReference>
<dbReference type="AlphaFoldDB" id="A0A6N3DCR4"/>